<protein>
    <submittedName>
        <fullName evidence="2">Uncharacterized protein</fullName>
    </submittedName>
</protein>
<proteinExistence type="predicted"/>
<evidence type="ECO:0000313" key="3">
    <source>
        <dbReference type="Proteomes" id="UP001601059"/>
    </source>
</evidence>
<accession>A0ABW6KHG4</accession>
<feature type="transmembrane region" description="Helical" evidence="1">
    <location>
        <begin position="109"/>
        <end position="128"/>
    </location>
</feature>
<keyword evidence="1" id="KW-0472">Membrane</keyword>
<keyword evidence="1" id="KW-0812">Transmembrane</keyword>
<organism evidence="2 3">
    <name type="scientific">Cytobacillus spartinae</name>
    <dbReference type="NCBI Taxonomy" id="3299023"/>
    <lineage>
        <taxon>Bacteria</taxon>
        <taxon>Bacillati</taxon>
        <taxon>Bacillota</taxon>
        <taxon>Bacilli</taxon>
        <taxon>Bacillales</taxon>
        <taxon>Bacillaceae</taxon>
        <taxon>Cytobacillus</taxon>
    </lineage>
</organism>
<feature type="transmembrane region" description="Helical" evidence="1">
    <location>
        <begin position="156"/>
        <end position="174"/>
    </location>
</feature>
<reference evidence="2 3" key="1">
    <citation type="submission" date="2024-08" db="EMBL/GenBank/DDBJ databases">
        <title>Two novel Cytobacillus novel species.</title>
        <authorList>
            <person name="Liu G."/>
        </authorList>
    </citation>
    <scope>NUCLEOTIDE SEQUENCE [LARGE SCALE GENOMIC DNA]</scope>
    <source>
        <strain evidence="2 3">FJAT-54145</strain>
    </source>
</reference>
<sequence length="175" mass="20597">MDENRKKIIVKEILYWKESRMLPVQYCDYLLTLYTEGNRPKEFIKNQTKNRFDKKQYLFLMLIPVSVFLIYFTELSFILQMALLAFLMISGLFVIFYFSKKGILMQIPLIVIALMLLLASVEIISGSFPNNPQTLYMVLFLNCFLWLFTGWRLKILYFTISGLLGIALLIVSIFI</sequence>
<feature type="transmembrane region" description="Helical" evidence="1">
    <location>
        <begin position="78"/>
        <end position="97"/>
    </location>
</feature>
<feature type="transmembrane region" description="Helical" evidence="1">
    <location>
        <begin position="57"/>
        <end position="72"/>
    </location>
</feature>
<evidence type="ECO:0000256" key="1">
    <source>
        <dbReference type="SAM" id="Phobius"/>
    </source>
</evidence>
<dbReference type="EMBL" id="JBIACK010000014">
    <property type="protein sequence ID" value="MFE8703194.1"/>
    <property type="molecule type" value="Genomic_DNA"/>
</dbReference>
<name>A0ABW6KHG4_9BACI</name>
<keyword evidence="1" id="KW-1133">Transmembrane helix</keyword>
<gene>
    <name evidence="2" type="ORF">ACFYKX_21680</name>
</gene>
<evidence type="ECO:0000313" key="2">
    <source>
        <dbReference type="EMBL" id="MFE8703194.1"/>
    </source>
</evidence>
<keyword evidence="3" id="KW-1185">Reference proteome</keyword>
<comment type="caution">
    <text evidence="2">The sequence shown here is derived from an EMBL/GenBank/DDBJ whole genome shotgun (WGS) entry which is preliminary data.</text>
</comment>
<dbReference type="RefSeq" id="WP_389363524.1">
    <property type="nucleotide sequence ID" value="NZ_JBIACK010000014.1"/>
</dbReference>
<dbReference type="Proteomes" id="UP001601059">
    <property type="component" value="Unassembled WGS sequence"/>
</dbReference>
<feature type="transmembrane region" description="Helical" evidence="1">
    <location>
        <begin position="134"/>
        <end position="151"/>
    </location>
</feature>